<gene>
    <name evidence="1" type="ORF">NCS57_01403100</name>
</gene>
<evidence type="ECO:0000313" key="1">
    <source>
        <dbReference type="EMBL" id="KAI8650687.1"/>
    </source>
</evidence>
<comment type="caution">
    <text evidence="1">The sequence shown here is derived from an EMBL/GenBank/DDBJ whole genome shotgun (WGS) entry which is preliminary data.</text>
</comment>
<protein>
    <submittedName>
        <fullName evidence="1">Uncharacterized protein</fullName>
    </submittedName>
</protein>
<dbReference type="EMBL" id="CM046514">
    <property type="protein sequence ID" value="KAI8650687.1"/>
    <property type="molecule type" value="Genomic_DNA"/>
</dbReference>
<organism evidence="1 2">
    <name type="scientific">Fusarium keratoplasticum</name>
    <dbReference type="NCBI Taxonomy" id="1328300"/>
    <lineage>
        <taxon>Eukaryota</taxon>
        <taxon>Fungi</taxon>
        <taxon>Dikarya</taxon>
        <taxon>Ascomycota</taxon>
        <taxon>Pezizomycotina</taxon>
        <taxon>Sordariomycetes</taxon>
        <taxon>Hypocreomycetidae</taxon>
        <taxon>Hypocreales</taxon>
        <taxon>Nectriaceae</taxon>
        <taxon>Fusarium</taxon>
        <taxon>Fusarium solani species complex</taxon>
    </lineage>
</organism>
<evidence type="ECO:0000313" key="2">
    <source>
        <dbReference type="Proteomes" id="UP001065298"/>
    </source>
</evidence>
<name>A0ACC0QD36_9HYPO</name>
<keyword evidence="2" id="KW-1185">Reference proteome</keyword>
<proteinExistence type="predicted"/>
<reference evidence="1" key="1">
    <citation type="submission" date="2022-06" db="EMBL/GenBank/DDBJ databases">
        <title>Fusarium solani species complex genomes reveal bases of compartmentalisation and animal pathogenesis.</title>
        <authorList>
            <person name="Tsai I.J."/>
        </authorList>
    </citation>
    <scope>NUCLEOTIDE SEQUENCE</scope>
    <source>
        <strain evidence="1">Fu6.1</strain>
    </source>
</reference>
<dbReference type="Proteomes" id="UP001065298">
    <property type="component" value="Chromosome 12"/>
</dbReference>
<accession>A0ACC0QD36</accession>
<sequence length="547" mass="59512">MLWDYIVVGAGLCGSVLVHELLEKDPDLKILVIEAGINANDRQDIVWPNSTNGQGGDFDWSYASVPQTHLNGRSIPSNAGKGLGGGTLINGAAWVRGHSVDYDLWAKAVGDERWSYEGLLPYMKQTESFFTQDTDKGQHGFEGNMKVQSISSLNRTFPMRKPLIESWEELGISPAPDFDHNRGNPMGIGEMQENRNHGRRQQSSLVFPIDKATVLTETLVQKVITQKSPKGQVVAQGVQLANGTQIRGKEVILSAGAYRTPQILMLSGLGPKEQLQKHGIKVQLDLPKVGQNLHDHAVFVTAWGLKDPSKGWAVESGNPLFKQPQYGLGLYLDFVTTVDVPKDGLAKAIEKDTGKKPNPKTHPLLNQERAMATHTIQYAGASQDGSAVISMTVLVIDQSRGQISLSSSKIKDAPLINANFMGTEVDRYAMREAVKHDIKLLTSNKTIVGREIISGELGDKPLTTASTDEEIDARIRAGLTGIFHPMGTAAMGRVVDKDLKVLGVQNLRVVDASIIPQSISGNIQVVLYATALQAAEIIGKKIETVEH</sequence>